<keyword evidence="1" id="KW-1133">Transmembrane helix</keyword>
<dbReference type="Proteomes" id="UP000604825">
    <property type="component" value="Unassembled WGS sequence"/>
</dbReference>
<proteinExistence type="predicted"/>
<dbReference type="GO" id="GO:0003676">
    <property type="term" value="F:nucleic acid binding"/>
    <property type="evidence" value="ECO:0007669"/>
    <property type="project" value="InterPro"/>
</dbReference>
<dbReference type="InterPro" id="IPR056924">
    <property type="entry name" value="SH3_Tf2-1"/>
</dbReference>
<name>A0A811QAQ1_9POAL</name>
<dbReference type="OrthoDB" id="694516at2759"/>
<dbReference type="SUPFAM" id="SSF53098">
    <property type="entry name" value="Ribonuclease H-like"/>
    <property type="match status" value="1"/>
</dbReference>
<organism evidence="3 4">
    <name type="scientific">Miscanthus lutarioriparius</name>
    <dbReference type="NCBI Taxonomy" id="422564"/>
    <lineage>
        <taxon>Eukaryota</taxon>
        <taxon>Viridiplantae</taxon>
        <taxon>Streptophyta</taxon>
        <taxon>Embryophyta</taxon>
        <taxon>Tracheophyta</taxon>
        <taxon>Spermatophyta</taxon>
        <taxon>Magnoliopsida</taxon>
        <taxon>Liliopsida</taxon>
        <taxon>Poales</taxon>
        <taxon>Poaceae</taxon>
        <taxon>PACMAD clade</taxon>
        <taxon>Panicoideae</taxon>
        <taxon>Andropogonodae</taxon>
        <taxon>Andropogoneae</taxon>
        <taxon>Saccharinae</taxon>
        <taxon>Miscanthus</taxon>
    </lineage>
</organism>
<evidence type="ECO:0000313" key="4">
    <source>
        <dbReference type="Proteomes" id="UP000604825"/>
    </source>
</evidence>
<keyword evidence="1" id="KW-0472">Membrane</keyword>
<comment type="caution">
    <text evidence="3">The sequence shown here is derived from an EMBL/GenBank/DDBJ whole genome shotgun (WGS) entry which is preliminary data.</text>
</comment>
<protein>
    <recommendedName>
        <fullName evidence="2">Tf2-1-like SH3-like domain-containing protein</fullName>
    </recommendedName>
</protein>
<accession>A0A811QAQ1</accession>
<dbReference type="InterPro" id="IPR036397">
    <property type="entry name" value="RNaseH_sf"/>
</dbReference>
<dbReference type="PANTHER" id="PTHR45835">
    <property type="entry name" value="YALI0A06105P"/>
    <property type="match status" value="1"/>
</dbReference>
<dbReference type="Pfam" id="PF24626">
    <property type="entry name" value="SH3_Tf2-1"/>
    <property type="match status" value="1"/>
</dbReference>
<gene>
    <name evidence="3" type="ORF">NCGR_LOCUS41261</name>
</gene>
<evidence type="ECO:0000313" key="3">
    <source>
        <dbReference type="EMBL" id="CAD6257777.1"/>
    </source>
</evidence>
<sequence length="425" mass="46308">MTTRGAVACLCSEVLRDEELGGAPLLLDAGGVSMADRDPAKMAAERAAKFIIRGLLILLWLFLFDSMREYAINYTGGDIRFSTFAAIVVAVPIAEIFGIMGQTLVAPWSPRPPMGSPMPFTACATASANSEVLKEAPMMPADARRRKTATEAALDMAVARIYICIVRGLLVLLWVYLVDLMRRYMATHGTDLHLSSAYHPNLMGSPNVSIGAWRPSFAAWSMLCPSGWSQWLSLAEYGYNTSSHSTLGGSPFEVLYGLPPCHLGLDLALASPAPELQTWLEEHVVMHDLVHQHLLRAQSLMKRQADKGHSERHFAEGDKLQPYVQTSIACRSCEKLSFKFFGPYRVIARVGSVTYMLDLPVEANIHLVFHIPEKILQRRSPSNKASSNGPNASVVGLLGSSGPAPSAVPFPSAPAWGCCWGASFF</sequence>
<feature type="transmembrane region" description="Helical" evidence="1">
    <location>
        <begin position="47"/>
        <end position="64"/>
    </location>
</feature>
<keyword evidence="1" id="KW-0812">Transmembrane</keyword>
<dbReference type="InterPro" id="IPR012337">
    <property type="entry name" value="RNaseH-like_sf"/>
</dbReference>
<feature type="domain" description="Tf2-1-like SH3-like" evidence="2">
    <location>
        <begin position="324"/>
        <end position="371"/>
    </location>
</feature>
<feature type="transmembrane region" description="Helical" evidence="1">
    <location>
        <begin position="84"/>
        <end position="108"/>
    </location>
</feature>
<feature type="transmembrane region" description="Helical" evidence="1">
    <location>
        <begin position="157"/>
        <end position="178"/>
    </location>
</feature>
<dbReference type="AlphaFoldDB" id="A0A811QAQ1"/>
<reference evidence="3" key="1">
    <citation type="submission" date="2020-10" db="EMBL/GenBank/DDBJ databases">
        <authorList>
            <person name="Han B."/>
            <person name="Lu T."/>
            <person name="Zhao Q."/>
            <person name="Huang X."/>
            <person name="Zhao Y."/>
        </authorList>
    </citation>
    <scope>NUCLEOTIDE SEQUENCE</scope>
</reference>
<dbReference type="EMBL" id="CAJGYO010000010">
    <property type="protein sequence ID" value="CAD6257777.1"/>
    <property type="molecule type" value="Genomic_DNA"/>
</dbReference>
<evidence type="ECO:0000259" key="2">
    <source>
        <dbReference type="Pfam" id="PF24626"/>
    </source>
</evidence>
<keyword evidence="4" id="KW-1185">Reference proteome</keyword>
<evidence type="ECO:0000256" key="1">
    <source>
        <dbReference type="SAM" id="Phobius"/>
    </source>
</evidence>
<dbReference type="Gene3D" id="3.30.420.10">
    <property type="entry name" value="Ribonuclease H-like superfamily/Ribonuclease H"/>
    <property type="match status" value="1"/>
</dbReference>
<dbReference type="PANTHER" id="PTHR45835:SF99">
    <property type="entry name" value="CHROMO DOMAIN-CONTAINING PROTEIN-RELATED"/>
    <property type="match status" value="1"/>
</dbReference>